<dbReference type="InterPro" id="IPR011257">
    <property type="entry name" value="DNA_glycosylase"/>
</dbReference>
<evidence type="ECO:0000256" key="10">
    <source>
        <dbReference type="ARBA" id="ARBA00022801"/>
    </source>
</evidence>
<comment type="similarity">
    <text evidence="4">Belongs to the Nth/MutY family.</text>
</comment>
<evidence type="ECO:0000313" key="17">
    <source>
        <dbReference type="Proteomes" id="UP000238042"/>
    </source>
</evidence>
<dbReference type="Proteomes" id="UP000238042">
    <property type="component" value="Unassembled WGS sequence"/>
</dbReference>
<dbReference type="InterPro" id="IPR005760">
    <property type="entry name" value="A/G_AdeGlyc_MutY"/>
</dbReference>
<evidence type="ECO:0000256" key="12">
    <source>
        <dbReference type="ARBA" id="ARBA00023014"/>
    </source>
</evidence>
<keyword evidence="12" id="KW-0411">Iron-sulfur</keyword>
<keyword evidence="9" id="KW-0227">DNA damage</keyword>
<accession>A0A2S8A8Z6</accession>
<evidence type="ECO:0000256" key="5">
    <source>
        <dbReference type="ARBA" id="ARBA00012045"/>
    </source>
</evidence>
<protein>
    <recommendedName>
        <fullName evidence="6">Adenine DNA glycosylase</fullName>
        <ecNumber evidence="5">3.2.2.31</ecNumber>
    </recommendedName>
</protein>
<evidence type="ECO:0000256" key="4">
    <source>
        <dbReference type="ARBA" id="ARBA00008343"/>
    </source>
</evidence>
<evidence type="ECO:0000256" key="1">
    <source>
        <dbReference type="ARBA" id="ARBA00000843"/>
    </source>
</evidence>
<dbReference type="Gene3D" id="1.10.340.30">
    <property type="entry name" value="Hypothetical protein, domain 2"/>
    <property type="match status" value="1"/>
</dbReference>
<keyword evidence="14" id="KW-0326">Glycosidase</keyword>
<dbReference type="OrthoDB" id="9802365at2"/>
<dbReference type="InterPro" id="IPR044298">
    <property type="entry name" value="MIG/MutY"/>
</dbReference>
<feature type="domain" description="HhH-GPD" evidence="15">
    <location>
        <begin position="35"/>
        <end position="185"/>
    </location>
</feature>
<dbReference type="InterPro" id="IPR029119">
    <property type="entry name" value="MutY_C"/>
</dbReference>
<keyword evidence="17" id="KW-1185">Reference proteome</keyword>
<dbReference type="NCBIfam" id="TIGR01084">
    <property type="entry name" value="mutY"/>
    <property type="match status" value="1"/>
</dbReference>
<evidence type="ECO:0000313" key="16">
    <source>
        <dbReference type="EMBL" id="PQL91054.1"/>
    </source>
</evidence>
<dbReference type="GO" id="GO:0032357">
    <property type="term" value="F:oxidized purine DNA binding"/>
    <property type="evidence" value="ECO:0007669"/>
    <property type="project" value="TreeGrafter"/>
</dbReference>
<evidence type="ECO:0000256" key="14">
    <source>
        <dbReference type="ARBA" id="ARBA00023295"/>
    </source>
</evidence>
<name>A0A2S8A8Z6_9FLAO</name>
<dbReference type="Pfam" id="PF00633">
    <property type="entry name" value="HHH"/>
    <property type="match status" value="1"/>
</dbReference>
<evidence type="ECO:0000256" key="3">
    <source>
        <dbReference type="ARBA" id="ARBA00002933"/>
    </source>
</evidence>
<keyword evidence="7" id="KW-0004">4Fe-4S</keyword>
<evidence type="ECO:0000256" key="7">
    <source>
        <dbReference type="ARBA" id="ARBA00022485"/>
    </source>
</evidence>
<dbReference type="GO" id="GO:0006284">
    <property type="term" value="P:base-excision repair"/>
    <property type="evidence" value="ECO:0007669"/>
    <property type="project" value="InterPro"/>
</dbReference>
<dbReference type="Pfam" id="PF00730">
    <property type="entry name" value="HhH-GPD"/>
    <property type="match status" value="1"/>
</dbReference>
<dbReference type="PANTHER" id="PTHR42944">
    <property type="entry name" value="ADENINE DNA GLYCOSYLASE"/>
    <property type="match status" value="1"/>
</dbReference>
<proteinExistence type="inferred from homology"/>
<keyword evidence="8" id="KW-0479">Metal-binding</keyword>
<gene>
    <name evidence="16" type="primary">mutY</name>
    <name evidence="16" type="ORF">C4S77_09370</name>
</gene>
<dbReference type="RefSeq" id="WP_105247318.1">
    <property type="nucleotide sequence ID" value="NZ_PSZM01000043.1"/>
</dbReference>
<comment type="function">
    <text evidence="3">Adenine glycosylase active on G-A mispairs. MutY also corrects error-prone DNA synthesis past GO lesions which are due to the oxidatively damaged form of guanine: 7,8-dihydro-8-oxoguanine (8-oxo-dGTP).</text>
</comment>
<keyword evidence="10" id="KW-0378">Hydrolase</keyword>
<evidence type="ECO:0000256" key="8">
    <source>
        <dbReference type="ARBA" id="ARBA00022723"/>
    </source>
</evidence>
<comment type="catalytic activity">
    <reaction evidence="1">
        <text>Hydrolyzes free adenine bases from 7,8-dihydro-8-oxoguanine:adenine mismatched double-stranded DNA, leaving an apurinic site.</text>
        <dbReference type="EC" id="3.2.2.31"/>
    </reaction>
</comment>
<dbReference type="AlphaFoldDB" id="A0A2S8A8Z6"/>
<dbReference type="CDD" id="cd00056">
    <property type="entry name" value="ENDO3c"/>
    <property type="match status" value="1"/>
</dbReference>
<dbReference type="InterPro" id="IPR023170">
    <property type="entry name" value="HhH_base_excis_C"/>
</dbReference>
<dbReference type="Gene3D" id="1.10.1670.10">
    <property type="entry name" value="Helix-hairpin-Helix base-excision DNA repair enzymes (C-terminal)"/>
    <property type="match status" value="1"/>
</dbReference>
<evidence type="ECO:0000256" key="6">
    <source>
        <dbReference type="ARBA" id="ARBA00022023"/>
    </source>
</evidence>
<dbReference type="SMART" id="SM00478">
    <property type="entry name" value="ENDO3c"/>
    <property type="match status" value="1"/>
</dbReference>
<dbReference type="SUPFAM" id="SSF55811">
    <property type="entry name" value="Nudix"/>
    <property type="match status" value="1"/>
</dbReference>
<dbReference type="PANTHER" id="PTHR42944:SF1">
    <property type="entry name" value="ADENINE DNA GLYCOSYLASE"/>
    <property type="match status" value="1"/>
</dbReference>
<dbReference type="InterPro" id="IPR015797">
    <property type="entry name" value="NUDIX_hydrolase-like_dom_sf"/>
</dbReference>
<dbReference type="InterPro" id="IPR003265">
    <property type="entry name" value="HhH-GPD_domain"/>
</dbReference>
<sequence length="330" mass="38708">MNFISLLNKWYKKNKRPLPWRKTSDPYNIWISEIIFQQTRIEQGTNYYNNFIRKFPNLEKLALSTEDEVLHMWKGLGYYSRAHNLFFTAQHIYKDLEGIFPSTYSEILKLKGIGKYTAAAIASISFNEKIPAIDGNAFRVYSRFFNSEKDISKSSTFNYFFNLMLPLMPDNPGDFNQAIMDLGAIICSPSNPKCIICPIQVDCIAYKLNNQKILPIKSSYKKITELNIHYAYIKCHREILIIKRGYNDIWKGLYEFPKFKDIHEIYKISNTYTTTHKLTHKILHITISEINLESSEFYTIAKALNATILDKKQLKLYAFPKPLDFFLLYN</sequence>
<dbReference type="FunFam" id="1.10.340.30:FF:000002">
    <property type="entry name" value="Adenine DNA glycosylase"/>
    <property type="match status" value="1"/>
</dbReference>
<evidence type="ECO:0000259" key="15">
    <source>
        <dbReference type="SMART" id="SM00478"/>
    </source>
</evidence>
<keyword evidence="13" id="KW-0234">DNA repair</keyword>
<dbReference type="EC" id="3.2.2.31" evidence="5"/>
<evidence type="ECO:0000256" key="9">
    <source>
        <dbReference type="ARBA" id="ARBA00022763"/>
    </source>
</evidence>
<dbReference type="InterPro" id="IPR004035">
    <property type="entry name" value="Endouclease-III_FeS-bd_BS"/>
</dbReference>
<dbReference type="SUPFAM" id="SSF48150">
    <property type="entry name" value="DNA-glycosylase"/>
    <property type="match status" value="1"/>
</dbReference>
<organism evidence="16 17">
    <name type="scientific">Apibacter adventoris</name>
    <dbReference type="NCBI Taxonomy" id="1679466"/>
    <lineage>
        <taxon>Bacteria</taxon>
        <taxon>Pseudomonadati</taxon>
        <taxon>Bacteroidota</taxon>
        <taxon>Flavobacteriia</taxon>
        <taxon>Flavobacteriales</taxon>
        <taxon>Weeksellaceae</taxon>
        <taxon>Apibacter</taxon>
    </lineage>
</organism>
<dbReference type="EMBL" id="PSZM01000043">
    <property type="protein sequence ID" value="PQL91054.1"/>
    <property type="molecule type" value="Genomic_DNA"/>
</dbReference>
<dbReference type="InterPro" id="IPR000445">
    <property type="entry name" value="HhH_motif"/>
</dbReference>
<dbReference type="GO" id="GO:0035485">
    <property type="term" value="F:adenine/guanine mispair binding"/>
    <property type="evidence" value="ECO:0007669"/>
    <property type="project" value="TreeGrafter"/>
</dbReference>
<comment type="caution">
    <text evidence="16">The sequence shown here is derived from an EMBL/GenBank/DDBJ whole genome shotgun (WGS) entry which is preliminary data.</text>
</comment>
<comment type="cofactor">
    <cofactor evidence="2">
        <name>[4Fe-4S] cluster</name>
        <dbReference type="ChEBI" id="CHEBI:49883"/>
    </cofactor>
</comment>
<dbReference type="GO" id="GO:0034039">
    <property type="term" value="F:8-oxo-7,8-dihydroguanine DNA N-glycosylase activity"/>
    <property type="evidence" value="ECO:0007669"/>
    <property type="project" value="TreeGrafter"/>
</dbReference>
<evidence type="ECO:0000256" key="13">
    <source>
        <dbReference type="ARBA" id="ARBA00023204"/>
    </source>
</evidence>
<evidence type="ECO:0000256" key="2">
    <source>
        <dbReference type="ARBA" id="ARBA00001966"/>
    </source>
</evidence>
<dbReference type="Pfam" id="PF14815">
    <property type="entry name" value="NUDIX_4"/>
    <property type="match status" value="1"/>
</dbReference>
<dbReference type="PROSITE" id="PS00764">
    <property type="entry name" value="ENDONUCLEASE_III_1"/>
    <property type="match status" value="1"/>
</dbReference>
<dbReference type="GO" id="GO:0046872">
    <property type="term" value="F:metal ion binding"/>
    <property type="evidence" value="ECO:0007669"/>
    <property type="project" value="UniProtKB-KW"/>
</dbReference>
<keyword evidence="11" id="KW-0408">Iron</keyword>
<dbReference type="GO" id="GO:0006298">
    <property type="term" value="P:mismatch repair"/>
    <property type="evidence" value="ECO:0007669"/>
    <property type="project" value="TreeGrafter"/>
</dbReference>
<dbReference type="GO" id="GO:0000701">
    <property type="term" value="F:purine-specific mismatch base pair DNA N-glycosylase activity"/>
    <property type="evidence" value="ECO:0007669"/>
    <property type="project" value="UniProtKB-EC"/>
</dbReference>
<evidence type="ECO:0000256" key="11">
    <source>
        <dbReference type="ARBA" id="ARBA00023004"/>
    </source>
</evidence>
<reference evidence="16 17" key="1">
    <citation type="submission" date="2018-02" db="EMBL/GenBank/DDBJ databases">
        <title>Genome sequences of Apibacter spp., gut symbionts of Asian honey bees.</title>
        <authorList>
            <person name="Kwong W.K."/>
            <person name="Steele M.I."/>
            <person name="Moran N.A."/>
        </authorList>
    </citation>
    <scope>NUCLEOTIDE SEQUENCE [LARGE SCALE GENOMIC DNA]</scope>
    <source>
        <strain evidence="17">wkB301</strain>
    </source>
</reference>
<dbReference type="GO" id="GO:0051539">
    <property type="term" value="F:4 iron, 4 sulfur cluster binding"/>
    <property type="evidence" value="ECO:0007669"/>
    <property type="project" value="UniProtKB-KW"/>
</dbReference>